<accession>A0A4Q9GG41</accession>
<evidence type="ECO:0000259" key="1">
    <source>
        <dbReference type="Pfam" id="PF11160"/>
    </source>
</evidence>
<comment type="caution">
    <text evidence="2">The sequence shown here is derived from an EMBL/GenBank/DDBJ whole genome shotgun (WGS) entry which is preliminary data.</text>
</comment>
<dbReference type="RefSeq" id="WP_131004000.1">
    <property type="nucleotide sequence ID" value="NZ_JBHSZR010000001.1"/>
</dbReference>
<dbReference type="InterPro" id="IPR021331">
    <property type="entry name" value="Hva1_TUDOR"/>
</dbReference>
<sequence>MTKAYATGSKVSWSWGKGEATGTVAQTFTKRVQRTIKGAKITRRATEDNPAYLVEQEDGAKALKSHSELEKA</sequence>
<evidence type="ECO:0000313" key="2">
    <source>
        <dbReference type="EMBL" id="TBN51836.1"/>
    </source>
</evidence>
<proteinExistence type="predicted"/>
<dbReference type="OrthoDB" id="283968at2"/>
<name>A0A4Q9GG41_9HYPH</name>
<dbReference type="Pfam" id="PF11160">
    <property type="entry name" value="Hva1_TUDOR"/>
    <property type="match status" value="1"/>
</dbReference>
<feature type="domain" description="Hypervirulence associated protein TUDOR" evidence="1">
    <location>
        <begin position="8"/>
        <end position="69"/>
    </location>
</feature>
<organism evidence="2 3">
    <name type="scientific">Hansschlegelia quercus</name>
    <dbReference type="NCBI Taxonomy" id="2528245"/>
    <lineage>
        <taxon>Bacteria</taxon>
        <taxon>Pseudomonadati</taxon>
        <taxon>Pseudomonadota</taxon>
        <taxon>Alphaproteobacteria</taxon>
        <taxon>Hyphomicrobiales</taxon>
        <taxon>Methylopilaceae</taxon>
        <taxon>Hansschlegelia</taxon>
    </lineage>
</organism>
<dbReference type="Proteomes" id="UP000291613">
    <property type="component" value="Unassembled WGS sequence"/>
</dbReference>
<evidence type="ECO:0000313" key="3">
    <source>
        <dbReference type="Proteomes" id="UP000291613"/>
    </source>
</evidence>
<reference evidence="2 3" key="1">
    <citation type="submission" date="2019-02" db="EMBL/GenBank/DDBJ databases">
        <title>Hansschlegelia quercus sp. nov., a novel methylotrophic bacterium from buds of oak (Quercus robur L.).</title>
        <authorList>
            <person name="Agafonova N.V."/>
            <person name="Kaparullina E.N."/>
            <person name="Grouzdev D.S."/>
            <person name="Doronina N.V."/>
        </authorList>
    </citation>
    <scope>NUCLEOTIDE SEQUENCE [LARGE SCALE GENOMIC DNA]</scope>
    <source>
        <strain evidence="2 3">Dub</strain>
    </source>
</reference>
<dbReference type="EMBL" id="SIUB01000006">
    <property type="protein sequence ID" value="TBN51836.1"/>
    <property type="molecule type" value="Genomic_DNA"/>
</dbReference>
<keyword evidence="3" id="KW-1185">Reference proteome</keyword>
<protein>
    <submittedName>
        <fullName evidence="2">DUF2945 domain-containing protein</fullName>
    </submittedName>
</protein>
<dbReference type="AlphaFoldDB" id="A0A4Q9GG41"/>
<gene>
    <name evidence="2" type="ORF">EYR15_13125</name>
</gene>